<sequence>MGLGGYHIRELDQTPTWAVAGVCAVIIIASILLEKLLHRIGHVFTKRRQWALYEALEKIKAELMLLGFISLILTIGQSYVASICIPLKYANTMLPCHLQKADEPAGGGEHHRRLLWSERRFLGGGGDAPKCKKGKEPLISLNGLHQLHIFIFFLAVFHVMYSAMTMMLGRLQIRGWKEWEKETISTGYDFSSDPSRFRLTHETSFVKSHNSFWTKNPMFFYVGCFFRQFFRSVRKSDYLTMRHGFVSVHLAPGSKFNFQKYIKKSLEDDFKVVVGISPLLWASVVIFLLLNVSEWEALTWLASIPTVAILSVGTKLQAIITQMALEIQERHAVVQGIPLVQVTDSHFWFGWPDLVLYLIHFTLFQNAFQITYFLWIWYEYGIHSCFYENGHAWYFRVFVGVAVQFLCSYITLPLYALVTQMGSTMKRSIFDDQTSKALKKWHMKAVKKKEEPTQTKTLGGSPGSSPRSSSVPVNDTEPSDVEADTAGQPTSNRERGSGTREQRDRENFSNIDLLSGP</sequence>
<comment type="function">
    <text evidence="8">May be involved in modulation of pathogen defense and leaf cell death.</text>
</comment>
<dbReference type="GO" id="GO:0016020">
    <property type="term" value="C:membrane"/>
    <property type="evidence" value="ECO:0007669"/>
    <property type="project" value="UniProtKB-SubCell"/>
</dbReference>
<feature type="transmembrane region" description="Helical" evidence="10">
    <location>
        <begin position="393"/>
        <end position="418"/>
    </location>
</feature>
<dbReference type="STRING" id="218851.A0A2G5DT02"/>
<dbReference type="EMBL" id="KZ305032">
    <property type="protein sequence ID" value="PIA46640.1"/>
    <property type="molecule type" value="Genomic_DNA"/>
</dbReference>
<comment type="similarity">
    <text evidence="2 8">Belongs to the MLO family.</text>
</comment>
<gene>
    <name evidence="8" type="primary">MLO</name>
    <name evidence="11" type="ORF">AQUCO_01500289v1</name>
</gene>
<feature type="compositionally biased region" description="Polar residues" evidence="9">
    <location>
        <begin position="508"/>
        <end position="517"/>
    </location>
</feature>
<feature type="transmembrane region" description="Helical" evidence="10">
    <location>
        <begin position="354"/>
        <end position="378"/>
    </location>
</feature>
<comment type="domain">
    <text evidence="8">The C-terminus contains a calmodulin-binding domain, which binds calmodulin in a calcium-dependent fashion.</text>
</comment>
<keyword evidence="3 8" id="KW-0812">Transmembrane</keyword>
<dbReference type="GO" id="GO:0005516">
    <property type="term" value="F:calmodulin binding"/>
    <property type="evidence" value="ECO:0007669"/>
    <property type="project" value="UniProtKB-KW"/>
</dbReference>
<dbReference type="OrthoDB" id="1388414at2759"/>
<name>A0A2G5DT02_AQUCA</name>
<evidence type="ECO:0000256" key="1">
    <source>
        <dbReference type="ARBA" id="ARBA00004141"/>
    </source>
</evidence>
<evidence type="ECO:0000256" key="2">
    <source>
        <dbReference type="ARBA" id="ARBA00006574"/>
    </source>
</evidence>
<dbReference type="GO" id="GO:0006952">
    <property type="term" value="P:defense response"/>
    <property type="evidence" value="ECO:0007669"/>
    <property type="project" value="UniProtKB-KW"/>
</dbReference>
<proteinExistence type="inferred from homology"/>
<evidence type="ECO:0000313" key="12">
    <source>
        <dbReference type="Proteomes" id="UP000230069"/>
    </source>
</evidence>
<keyword evidence="7 8" id="KW-0568">Pathogenesis-related protein</keyword>
<dbReference type="PANTHER" id="PTHR31942:SF49">
    <property type="entry name" value="MLO-LIKE PROTEIN 8"/>
    <property type="match status" value="1"/>
</dbReference>
<evidence type="ECO:0000256" key="8">
    <source>
        <dbReference type="RuleBase" id="RU280816"/>
    </source>
</evidence>
<dbReference type="Pfam" id="PF03094">
    <property type="entry name" value="Mlo"/>
    <property type="match status" value="1"/>
</dbReference>
<evidence type="ECO:0000256" key="5">
    <source>
        <dbReference type="ARBA" id="ARBA00022989"/>
    </source>
</evidence>
<evidence type="ECO:0000256" key="10">
    <source>
        <dbReference type="SAM" id="Phobius"/>
    </source>
</evidence>
<evidence type="ECO:0000256" key="4">
    <source>
        <dbReference type="ARBA" id="ARBA00022821"/>
    </source>
</evidence>
<accession>A0A2G5DT02</accession>
<dbReference type="PANTHER" id="PTHR31942">
    <property type="entry name" value="MLO-LIKE PROTEIN 1"/>
    <property type="match status" value="1"/>
</dbReference>
<dbReference type="AlphaFoldDB" id="A0A2G5DT02"/>
<keyword evidence="5 8" id="KW-1133">Transmembrane helix</keyword>
<keyword evidence="6 8" id="KW-0472">Membrane</keyword>
<evidence type="ECO:0000256" key="6">
    <source>
        <dbReference type="ARBA" id="ARBA00023136"/>
    </source>
</evidence>
<feature type="compositionally biased region" description="Basic and acidic residues" evidence="9">
    <location>
        <begin position="492"/>
        <end position="507"/>
    </location>
</feature>
<reference evidence="11 12" key="1">
    <citation type="submission" date="2017-09" db="EMBL/GenBank/DDBJ databases">
        <title>WGS assembly of Aquilegia coerulea Goldsmith.</title>
        <authorList>
            <person name="Hodges S."/>
            <person name="Kramer E."/>
            <person name="Nordborg M."/>
            <person name="Tomkins J."/>
            <person name="Borevitz J."/>
            <person name="Derieg N."/>
            <person name="Yan J."/>
            <person name="Mihaltcheva S."/>
            <person name="Hayes R.D."/>
            <person name="Rokhsar D."/>
        </authorList>
    </citation>
    <scope>NUCLEOTIDE SEQUENCE [LARGE SCALE GENOMIC DNA]</scope>
    <source>
        <strain evidence="12">cv. Goldsmith</strain>
    </source>
</reference>
<feature type="compositionally biased region" description="Low complexity" evidence="9">
    <location>
        <begin position="463"/>
        <end position="473"/>
    </location>
</feature>
<feature type="transmembrane region" description="Helical" evidence="10">
    <location>
        <begin position="147"/>
        <end position="168"/>
    </location>
</feature>
<evidence type="ECO:0000313" key="11">
    <source>
        <dbReference type="EMBL" id="PIA46640.1"/>
    </source>
</evidence>
<feature type="transmembrane region" description="Helical" evidence="10">
    <location>
        <begin position="63"/>
        <end position="89"/>
    </location>
</feature>
<comment type="subcellular location">
    <subcellularLocation>
        <location evidence="1 8">Membrane</location>
        <topology evidence="1 8">Multi-pass membrane protein</topology>
    </subcellularLocation>
</comment>
<feature type="transmembrane region" description="Helical" evidence="10">
    <location>
        <begin position="16"/>
        <end position="37"/>
    </location>
</feature>
<protein>
    <recommendedName>
        <fullName evidence="8">MLO-like protein</fullName>
    </recommendedName>
</protein>
<keyword evidence="12" id="KW-1185">Reference proteome</keyword>
<feature type="transmembrane region" description="Helical" evidence="10">
    <location>
        <begin position="270"/>
        <end position="292"/>
    </location>
</feature>
<evidence type="ECO:0000256" key="9">
    <source>
        <dbReference type="SAM" id="MobiDB-lite"/>
    </source>
</evidence>
<dbReference type="InterPro" id="IPR004326">
    <property type="entry name" value="Mlo"/>
</dbReference>
<evidence type="ECO:0000256" key="3">
    <source>
        <dbReference type="ARBA" id="ARBA00022692"/>
    </source>
</evidence>
<dbReference type="InParanoid" id="A0A2G5DT02"/>
<evidence type="ECO:0000256" key="7">
    <source>
        <dbReference type="ARBA" id="ARBA00023265"/>
    </source>
</evidence>
<keyword evidence="4 8" id="KW-0611">Plant defense</keyword>
<keyword evidence="8" id="KW-0112">Calmodulin-binding</keyword>
<organism evidence="11 12">
    <name type="scientific">Aquilegia coerulea</name>
    <name type="common">Rocky mountain columbine</name>
    <dbReference type="NCBI Taxonomy" id="218851"/>
    <lineage>
        <taxon>Eukaryota</taxon>
        <taxon>Viridiplantae</taxon>
        <taxon>Streptophyta</taxon>
        <taxon>Embryophyta</taxon>
        <taxon>Tracheophyta</taxon>
        <taxon>Spermatophyta</taxon>
        <taxon>Magnoliopsida</taxon>
        <taxon>Ranunculales</taxon>
        <taxon>Ranunculaceae</taxon>
        <taxon>Thalictroideae</taxon>
        <taxon>Aquilegia</taxon>
    </lineage>
</organism>
<feature type="region of interest" description="Disordered" evidence="9">
    <location>
        <begin position="445"/>
        <end position="517"/>
    </location>
</feature>
<dbReference type="Proteomes" id="UP000230069">
    <property type="component" value="Unassembled WGS sequence"/>
</dbReference>